<reference evidence="1" key="1">
    <citation type="submission" date="2023-10" db="EMBL/GenBank/DDBJ databases">
        <authorList>
            <person name="Chen Y."/>
            <person name="Shah S."/>
            <person name="Dougan E. K."/>
            <person name="Thang M."/>
            <person name="Chan C."/>
        </authorList>
    </citation>
    <scope>NUCLEOTIDE SEQUENCE [LARGE SCALE GENOMIC DNA]</scope>
</reference>
<name>A0ABN9SJD0_9DINO</name>
<organism evidence="1 2">
    <name type="scientific">Prorocentrum cordatum</name>
    <dbReference type="NCBI Taxonomy" id="2364126"/>
    <lineage>
        <taxon>Eukaryota</taxon>
        <taxon>Sar</taxon>
        <taxon>Alveolata</taxon>
        <taxon>Dinophyceae</taxon>
        <taxon>Prorocentrales</taxon>
        <taxon>Prorocentraceae</taxon>
        <taxon>Prorocentrum</taxon>
    </lineage>
</organism>
<evidence type="ECO:0000313" key="2">
    <source>
        <dbReference type="Proteomes" id="UP001189429"/>
    </source>
</evidence>
<proteinExistence type="predicted"/>
<evidence type="ECO:0000313" key="1">
    <source>
        <dbReference type="EMBL" id="CAK0831824.1"/>
    </source>
</evidence>
<comment type="caution">
    <text evidence="1">The sequence shown here is derived from an EMBL/GenBank/DDBJ whole genome shotgun (WGS) entry which is preliminary data.</text>
</comment>
<keyword evidence="2" id="KW-1185">Reference proteome</keyword>
<accession>A0ABN9SJD0</accession>
<dbReference type="Proteomes" id="UP001189429">
    <property type="component" value="Unassembled WGS sequence"/>
</dbReference>
<protein>
    <submittedName>
        <fullName evidence="1">Uncharacterized protein</fullName>
    </submittedName>
</protein>
<dbReference type="EMBL" id="CAUYUJ010011465">
    <property type="protein sequence ID" value="CAK0831824.1"/>
    <property type="molecule type" value="Genomic_DNA"/>
</dbReference>
<gene>
    <name evidence="1" type="ORF">PCOR1329_LOCUS30075</name>
</gene>
<sequence length="158" mass="17350">MGRELQAAAFSSLLEGIKAAGLRRKLVEHLMRHAVAEAAAAIFQGSEQTDPLECEPCQVLNKFEGTLRRAGSCMGLDQAATTEQVRKKLVDNGLKHLVKEWFSYRAGRRACAHPPGDMQQRVLAALNSDSMCSEIKHGMPTETQANAKKKHLVRAGLR</sequence>